<sequence>MWHSDASSGALVFLSLAAALRRVAAFLSSSWAFPLLTYRLDYYYWHWPSSVTVVPLSFSAFTCACPIFTSDSTVAHGMCGR</sequence>
<keyword evidence="1" id="KW-0812">Transmembrane</keyword>
<dbReference type="EMBL" id="KV426033">
    <property type="protein sequence ID" value="KZV91180.1"/>
    <property type="molecule type" value="Genomic_DNA"/>
</dbReference>
<name>A0A165GYE0_EXIGL</name>
<reference evidence="2 3" key="1">
    <citation type="journal article" date="2016" name="Mol. Biol. Evol.">
        <title>Comparative Genomics of Early-Diverging Mushroom-Forming Fungi Provides Insights into the Origins of Lignocellulose Decay Capabilities.</title>
        <authorList>
            <person name="Nagy L.G."/>
            <person name="Riley R."/>
            <person name="Tritt A."/>
            <person name="Adam C."/>
            <person name="Daum C."/>
            <person name="Floudas D."/>
            <person name="Sun H."/>
            <person name="Yadav J.S."/>
            <person name="Pangilinan J."/>
            <person name="Larsson K.H."/>
            <person name="Matsuura K."/>
            <person name="Barry K."/>
            <person name="Labutti K."/>
            <person name="Kuo R."/>
            <person name="Ohm R.A."/>
            <person name="Bhattacharya S.S."/>
            <person name="Shirouzu T."/>
            <person name="Yoshinaga Y."/>
            <person name="Martin F.M."/>
            <person name="Grigoriev I.V."/>
            <person name="Hibbett D.S."/>
        </authorList>
    </citation>
    <scope>NUCLEOTIDE SEQUENCE [LARGE SCALE GENOMIC DNA]</scope>
    <source>
        <strain evidence="2 3">HHB12029</strain>
    </source>
</reference>
<feature type="transmembrane region" description="Helical" evidence="1">
    <location>
        <begin position="49"/>
        <end position="68"/>
    </location>
</feature>
<evidence type="ECO:0000313" key="3">
    <source>
        <dbReference type="Proteomes" id="UP000077266"/>
    </source>
</evidence>
<gene>
    <name evidence="2" type="ORF">EXIGLDRAFT_719638</name>
</gene>
<organism evidence="2 3">
    <name type="scientific">Exidia glandulosa HHB12029</name>
    <dbReference type="NCBI Taxonomy" id="1314781"/>
    <lineage>
        <taxon>Eukaryota</taxon>
        <taxon>Fungi</taxon>
        <taxon>Dikarya</taxon>
        <taxon>Basidiomycota</taxon>
        <taxon>Agaricomycotina</taxon>
        <taxon>Agaricomycetes</taxon>
        <taxon>Auriculariales</taxon>
        <taxon>Exidiaceae</taxon>
        <taxon>Exidia</taxon>
    </lineage>
</organism>
<keyword evidence="3" id="KW-1185">Reference proteome</keyword>
<evidence type="ECO:0000256" key="1">
    <source>
        <dbReference type="SAM" id="Phobius"/>
    </source>
</evidence>
<dbReference type="Proteomes" id="UP000077266">
    <property type="component" value="Unassembled WGS sequence"/>
</dbReference>
<dbReference type="InParanoid" id="A0A165GYE0"/>
<dbReference type="AlphaFoldDB" id="A0A165GYE0"/>
<accession>A0A165GYE0</accession>
<keyword evidence="1" id="KW-0472">Membrane</keyword>
<evidence type="ECO:0000313" key="2">
    <source>
        <dbReference type="EMBL" id="KZV91180.1"/>
    </source>
</evidence>
<protein>
    <submittedName>
        <fullName evidence="2">Uncharacterized protein</fullName>
    </submittedName>
</protein>
<proteinExistence type="predicted"/>
<keyword evidence="1" id="KW-1133">Transmembrane helix</keyword>